<evidence type="ECO:0000313" key="3">
    <source>
        <dbReference type="EMBL" id="TBO33987.1"/>
    </source>
</evidence>
<protein>
    <submittedName>
        <fullName evidence="3">Metal-sensitive transcriptional regulator</fullName>
    </submittedName>
</protein>
<dbReference type="CDD" id="cd10148">
    <property type="entry name" value="CsoR-like_DUF156"/>
    <property type="match status" value="1"/>
</dbReference>
<keyword evidence="4" id="KW-1185">Reference proteome</keyword>
<organism evidence="3 4">
    <name type="scientific">Aquabacterium lacunae</name>
    <dbReference type="NCBI Taxonomy" id="2528630"/>
    <lineage>
        <taxon>Bacteria</taxon>
        <taxon>Pseudomonadati</taxon>
        <taxon>Pseudomonadota</taxon>
        <taxon>Betaproteobacteria</taxon>
        <taxon>Burkholderiales</taxon>
        <taxon>Aquabacterium</taxon>
    </lineage>
</organism>
<name>A0A4Q9H5Z3_9BURK</name>
<dbReference type="GO" id="GO:0003677">
    <property type="term" value="F:DNA binding"/>
    <property type="evidence" value="ECO:0007669"/>
    <property type="project" value="InterPro"/>
</dbReference>
<dbReference type="RefSeq" id="WP_130965937.1">
    <property type="nucleotide sequence ID" value="NZ_SIXI01000001.1"/>
</dbReference>
<dbReference type="Gene3D" id="1.20.58.1000">
    <property type="entry name" value="Metal-sensitive repressor, helix protomer"/>
    <property type="match status" value="1"/>
</dbReference>
<comment type="caution">
    <text evidence="3">The sequence shown here is derived from an EMBL/GenBank/DDBJ whole genome shotgun (WGS) entry which is preliminary data.</text>
</comment>
<accession>A0A4Q9H5Z3</accession>
<dbReference type="PANTHER" id="PTHR33677">
    <property type="entry name" value="TRANSCRIPTIONAL REPRESSOR FRMR-RELATED"/>
    <property type="match status" value="1"/>
</dbReference>
<feature type="region of interest" description="Disordered" evidence="2">
    <location>
        <begin position="1"/>
        <end position="22"/>
    </location>
</feature>
<dbReference type="PANTHER" id="PTHR33677:SF5">
    <property type="entry name" value="TRANSCRIPTIONAL REPRESSOR FRMR"/>
    <property type="match status" value="1"/>
</dbReference>
<evidence type="ECO:0000256" key="1">
    <source>
        <dbReference type="ARBA" id="ARBA00005260"/>
    </source>
</evidence>
<dbReference type="GO" id="GO:0046872">
    <property type="term" value="F:metal ion binding"/>
    <property type="evidence" value="ECO:0007669"/>
    <property type="project" value="InterPro"/>
</dbReference>
<proteinExistence type="inferred from homology"/>
<dbReference type="AlphaFoldDB" id="A0A4Q9H5Z3"/>
<comment type="similarity">
    <text evidence="1">Belongs to the FrmR/RcnR family.</text>
</comment>
<dbReference type="Pfam" id="PF02583">
    <property type="entry name" value="Trns_repr_metal"/>
    <property type="match status" value="1"/>
</dbReference>
<dbReference type="Proteomes" id="UP000292120">
    <property type="component" value="Unassembled WGS sequence"/>
</dbReference>
<dbReference type="EMBL" id="SIXI01000001">
    <property type="protein sequence ID" value="TBO33987.1"/>
    <property type="molecule type" value="Genomic_DNA"/>
</dbReference>
<dbReference type="OrthoDB" id="9806052at2"/>
<evidence type="ECO:0000256" key="2">
    <source>
        <dbReference type="SAM" id="MobiDB-lite"/>
    </source>
</evidence>
<sequence length="106" mass="11961">MPPPLEKARKPAAADAPQNPARQQILNRLKRAEGQLRGLQRMVEEGADCLAIVTQLAAVRRALESTQLRMTRCHLHERMRDDSMAAPPEAIDRILDEMETLLGRVR</sequence>
<dbReference type="InterPro" id="IPR003735">
    <property type="entry name" value="Metal_Tscrpt_repr"/>
</dbReference>
<dbReference type="InterPro" id="IPR038390">
    <property type="entry name" value="Metal_Tscrpt_repr_sf"/>
</dbReference>
<dbReference type="GO" id="GO:0045892">
    <property type="term" value="P:negative regulation of DNA-templated transcription"/>
    <property type="evidence" value="ECO:0007669"/>
    <property type="project" value="UniProtKB-ARBA"/>
</dbReference>
<reference evidence="3 4" key="1">
    <citation type="submission" date="2019-02" db="EMBL/GenBank/DDBJ databases">
        <title>Aquabacterium sp. strain KMB7.</title>
        <authorList>
            <person name="Chen W.-M."/>
        </authorList>
    </citation>
    <scope>NUCLEOTIDE SEQUENCE [LARGE SCALE GENOMIC DNA]</scope>
    <source>
        <strain evidence="3 4">KMB7</strain>
    </source>
</reference>
<evidence type="ECO:0000313" key="4">
    <source>
        <dbReference type="Proteomes" id="UP000292120"/>
    </source>
</evidence>
<gene>
    <name evidence="3" type="ORF">EYS42_00590</name>
</gene>